<accession>A0A162K0N1</accession>
<sequence>MILARHADRLAQLAEGSRRRTLMPRGGLDFTSNDYLGLAAAERMAAAVAEALARGVPVGAGGSRLLRGNHAEHEALEAEAARFFGADRMLFFGAGYAANQAVLATLPQDGDLVVHDRLIHASAHSGLRLGRAASVAVPHNDAGAVDDAIRSWRRAGGTGHPWIVAESLYSMDGDTAPLADLAAIARAHDGFLFIDEAHATGVHGPEGRGLAAGLEGRPEVIVLHTCGKALGAAGALVGADAVLCDYLINRAKPFIYATAPSPLQAAAVRAALRILADEPERRNRLHGLIATAHAAAARHGFATGTTQILPVILGDDARTVRVARRMQTAGFDLRAIRPPTVPPGTARLRISITLNIDAAAIKALFAALAVAVAEETTP</sequence>
<dbReference type="GO" id="GO:0009102">
    <property type="term" value="P:biotin biosynthetic process"/>
    <property type="evidence" value="ECO:0007669"/>
    <property type="project" value="TreeGrafter"/>
</dbReference>
<dbReference type="EMBL" id="LPZR01000203">
    <property type="protein sequence ID" value="KYO50244.1"/>
    <property type="molecule type" value="Genomic_DNA"/>
</dbReference>
<dbReference type="InterPro" id="IPR050087">
    <property type="entry name" value="AON_synthase_class-II"/>
</dbReference>
<reference evidence="5 6" key="1">
    <citation type="submission" date="2015-12" db="EMBL/GenBank/DDBJ databases">
        <title>Genome sequence of Tistrella mobilis MCCC 1A02139.</title>
        <authorList>
            <person name="Lu L."/>
            <person name="Lai Q."/>
            <person name="Shao Z."/>
            <person name="Qian P."/>
        </authorList>
    </citation>
    <scope>NUCLEOTIDE SEQUENCE [LARGE SCALE GENOMIC DNA]</scope>
    <source>
        <strain evidence="5 6">MCCC 1A02139</strain>
    </source>
</reference>
<evidence type="ECO:0000256" key="2">
    <source>
        <dbReference type="ARBA" id="ARBA00022679"/>
    </source>
</evidence>
<dbReference type="RefSeq" id="WP_062768640.1">
    <property type="nucleotide sequence ID" value="NZ_CP121045.1"/>
</dbReference>
<keyword evidence="2" id="KW-0808">Transferase</keyword>
<evidence type="ECO:0000259" key="4">
    <source>
        <dbReference type="Pfam" id="PF00155"/>
    </source>
</evidence>
<dbReference type="InterPro" id="IPR004839">
    <property type="entry name" value="Aminotransferase_I/II_large"/>
</dbReference>
<protein>
    <submittedName>
        <fullName evidence="5">8-amino-7-oxononanoate synthase</fullName>
    </submittedName>
</protein>
<dbReference type="Proteomes" id="UP000075787">
    <property type="component" value="Unassembled WGS sequence"/>
</dbReference>
<dbReference type="GeneID" id="97240247"/>
<name>A0A162K0N1_9PROT</name>
<dbReference type="Gene3D" id="3.90.1150.10">
    <property type="entry name" value="Aspartate Aminotransferase, domain 1"/>
    <property type="match status" value="1"/>
</dbReference>
<evidence type="ECO:0000256" key="3">
    <source>
        <dbReference type="ARBA" id="ARBA00022898"/>
    </source>
</evidence>
<dbReference type="PANTHER" id="PTHR13693">
    <property type="entry name" value="CLASS II AMINOTRANSFERASE/8-AMINO-7-OXONONANOATE SYNTHASE"/>
    <property type="match status" value="1"/>
</dbReference>
<proteinExistence type="predicted"/>
<dbReference type="Gene3D" id="3.40.640.10">
    <property type="entry name" value="Type I PLP-dependent aspartate aminotransferase-like (Major domain)"/>
    <property type="match status" value="1"/>
</dbReference>
<feature type="domain" description="Aminotransferase class I/classII large" evidence="4">
    <location>
        <begin position="28"/>
        <end position="365"/>
    </location>
</feature>
<dbReference type="OrthoDB" id="9807157at2"/>
<dbReference type="InterPro" id="IPR015421">
    <property type="entry name" value="PyrdxlP-dep_Trfase_major"/>
</dbReference>
<dbReference type="AlphaFoldDB" id="A0A162K0N1"/>
<dbReference type="InterPro" id="IPR015422">
    <property type="entry name" value="PyrdxlP-dep_Trfase_small"/>
</dbReference>
<dbReference type="GO" id="GO:0030170">
    <property type="term" value="F:pyridoxal phosphate binding"/>
    <property type="evidence" value="ECO:0007669"/>
    <property type="project" value="InterPro"/>
</dbReference>
<dbReference type="PANTHER" id="PTHR13693:SF100">
    <property type="entry name" value="8-AMINO-7-OXONONANOATE SYNTHASE"/>
    <property type="match status" value="1"/>
</dbReference>
<comment type="caution">
    <text evidence="5">The sequence shown here is derived from an EMBL/GenBank/DDBJ whole genome shotgun (WGS) entry which is preliminary data.</text>
</comment>
<evidence type="ECO:0000313" key="5">
    <source>
        <dbReference type="EMBL" id="KYO50244.1"/>
    </source>
</evidence>
<dbReference type="InterPro" id="IPR015424">
    <property type="entry name" value="PyrdxlP-dep_Trfase"/>
</dbReference>
<keyword evidence="3" id="KW-0663">Pyridoxal phosphate</keyword>
<evidence type="ECO:0000256" key="1">
    <source>
        <dbReference type="ARBA" id="ARBA00001933"/>
    </source>
</evidence>
<dbReference type="GO" id="GO:0008710">
    <property type="term" value="F:8-amino-7-oxononanoate synthase activity"/>
    <property type="evidence" value="ECO:0007669"/>
    <property type="project" value="TreeGrafter"/>
</dbReference>
<comment type="cofactor">
    <cofactor evidence="1">
        <name>pyridoxal 5'-phosphate</name>
        <dbReference type="ChEBI" id="CHEBI:597326"/>
    </cofactor>
</comment>
<organism evidence="5 6">
    <name type="scientific">Tistrella mobilis</name>
    <dbReference type="NCBI Taxonomy" id="171437"/>
    <lineage>
        <taxon>Bacteria</taxon>
        <taxon>Pseudomonadati</taxon>
        <taxon>Pseudomonadota</taxon>
        <taxon>Alphaproteobacteria</taxon>
        <taxon>Geminicoccales</taxon>
        <taxon>Geminicoccaceae</taxon>
        <taxon>Tistrella</taxon>
    </lineage>
</organism>
<dbReference type="Pfam" id="PF00155">
    <property type="entry name" value="Aminotran_1_2"/>
    <property type="match status" value="1"/>
</dbReference>
<gene>
    <name evidence="5" type="ORF">AUP44_13980</name>
</gene>
<evidence type="ECO:0000313" key="6">
    <source>
        <dbReference type="Proteomes" id="UP000075787"/>
    </source>
</evidence>
<dbReference type="SUPFAM" id="SSF53383">
    <property type="entry name" value="PLP-dependent transferases"/>
    <property type="match status" value="1"/>
</dbReference>